<keyword evidence="4 7" id="KW-0812">Transmembrane</keyword>
<organism evidence="8">
    <name type="scientific">uncultured Thermomicrobiales bacterium</name>
    <dbReference type="NCBI Taxonomy" id="1645740"/>
    <lineage>
        <taxon>Bacteria</taxon>
        <taxon>Pseudomonadati</taxon>
        <taxon>Thermomicrobiota</taxon>
        <taxon>Thermomicrobia</taxon>
        <taxon>Thermomicrobiales</taxon>
        <taxon>environmental samples</taxon>
    </lineage>
</organism>
<reference evidence="8" key="1">
    <citation type="submission" date="2020-02" db="EMBL/GenBank/DDBJ databases">
        <authorList>
            <person name="Meier V. D."/>
        </authorList>
    </citation>
    <scope>NUCLEOTIDE SEQUENCE</scope>
    <source>
        <strain evidence="8">AVDCRST_MAG87</strain>
    </source>
</reference>
<keyword evidence="3" id="KW-1003">Cell membrane</keyword>
<sequence length="147" mass="15055">MKSHGLLVLRLVIGGIFAIHGYPKLFGGEGKGAALSETTRKAMGQHFVGAMDGGGIANVTGMMQSLEMPNPPTMAWLLALGEFAGGIALVLGWKTRPVALGLAFSQLVAIDKVHKQDGLVGGYEFNATLVGASVALAIAGPGKIAVD</sequence>
<proteinExistence type="inferred from homology"/>
<dbReference type="InterPro" id="IPR051907">
    <property type="entry name" value="DoxX-like_oxidoreductase"/>
</dbReference>
<evidence type="ECO:0000256" key="1">
    <source>
        <dbReference type="ARBA" id="ARBA00004651"/>
    </source>
</evidence>
<dbReference type="AlphaFoldDB" id="A0A6J4VIL3"/>
<dbReference type="EMBL" id="CADCWJ010000654">
    <property type="protein sequence ID" value="CAA9576924.1"/>
    <property type="molecule type" value="Genomic_DNA"/>
</dbReference>
<dbReference type="GO" id="GO:0005886">
    <property type="term" value="C:plasma membrane"/>
    <property type="evidence" value="ECO:0007669"/>
    <property type="project" value="UniProtKB-SubCell"/>
</dbReference>
<gene>
    <name evidence="8" type="ORF">AVDCRST_MAG87-2949</name>
</gene>
<feature type="transmembrane region" description="Helical" evidence="7">
    <location>
        <begin position="73"/>
        <end position="93"/>
    </location>
</feature>
<evidence type="ECO:0008006" key="9">
    <source>
        <dbReference type="Google" id="ProtNLM"/>
    </source>
</evidence>
<evidence type="ECO:0000256" key="2">
    <source>
        <dbReference type="ARBA" id="ARBA00006679"/>
    </source>
</evidence>
<keyword evidence="5 7" id="KW-1133">Transmembrane helix</keyword>
<evidence type="ECO:0000256" key="3">
    <source>
        <dbReference type="ARBA" id="ARBA00022475"/>
    </source>
</evidence>
<evidence type="ECO:0000256" key="6">
    <source>
        <dbReference type="ARBA" id="ARBA00023136"/>
    </source>
</evidence>
<dbReference type="Pfam" id="PF07681">
    <property type="entry name" value="DoxX"/>
    <property type="match status" value="1"/>
</dbReference>
<evidence type="ECO:0000256" key="5">
    <source>
        <dbReference type="ARBA" id="ARBA00022989"/>
    </source>
</evidence>
<comment type="subcellular location">
    <subcellularLocation>
        <location evidence="1">Cell membrane</location>
        <topology evidence="1">Multi-pass membrane protein</topology>
    </subcellularLocation>
</comment>
<protein>
    <recommendedName>
        <fullName evidence="9">DoxX family protein</fullName>
    </recommendedName>
</protein>
<dbReference type="PANTHER" id="PTHR33452">
    <property type="entry name" value="OXIDOREDUCTASE CATD-RELATED"/>
    <property type="match status" value="1"/>
</dbReference>
<evidence type="ECO:0000256" key="7">
    <source>
        <dbReference type="SAM" id="Phobius"/>
    </source>
</evidence>
<comment type="similarity">
    <text evidence="2">Belongs to the DoxX family.</text>
</comment>
<dbReference type="InterPro" id="IPR032808">
    <property type="entry name" value="DoxX"/>
</dbReference>
<evidence type="ECO:0000256" key="4">
    <source>
        <dbReference type="ARBA" id="ARBA00022692"/>
    </source>
</evidence>
<name>A0A6J4VIL3_9BACT</name>
<accession>A0A6J4VIL3</accession>
<dbReference type="PANTHER" id="PTHR33452:SF1">
    <property type="entry name" value="INNER MEMBRANE PROTEIN YPHA-RELATED"/>
    <property type="match status" value="1"/>
</dbReference>
<keyword evidence="6 7" id="KW-0472">Membrane</keyword>
<evidence type="ECO:0000313" key="8">
    <source>
        <dbReference type="EMBL" id="CAA9576924.1"/>
    </source>
</evidence>